<organism evidence="2 3">
    <name type="scientific">Flavobacterium branchiarum</name>
    <dbReference type="NCBI Taxonomy" id="1114870"/>
    <lineage>
        <taxon>Bacteria</taxon>
        <taxon>Pseudomonadati</taxon>
        <taxon>Bacteroidota</taxon>
        <taxon>Flavobacteriia</taxon>
        <taxon>Flavobacteriales</taxon>
        <taxon>Flavobacteriaceae</taxon>
        <taxon>Flavobacterium</taxon>
    </lineage>
</organism>
<comment type="caution">
    <text evidence="2">The sequence shown here is derived from an EMBL/GenBank/DDBJ whole genome shotgun (WGS) entry which is preliminary data.</text>
</comment>
<evidence type="ECO:0000256" key="1">
    <source>
        <dbReference type="SAM" id="SignalP"/>
    </source>
</evidence>
<reference evidence="2 3" key="1">
    <citation type="submission" date="2024-09" db="EMBL/GenBank/DDBJ databases">
        <authorList>
            <person name="Sun Q."/>
            <person name="Mori K."/>
        </authorList>
    </citation>
    <scope>NUCLEOTIDE SEQUENCE [LARGE SCALE GENOMIC DNA]</scope>
    <source>
        <strain evidence="2 3">CECT 7908</strain>
    </source>
</reference>
<evidence type="ECO:0000313" key="2">
    <source>
        <dbReference type="EMBL" id="MFB9063269.1"/>
    </source>
</evidence>
<proteinExistence type="predicted"/>
<evidence type="ECO:0000313" key="3">
    <source>
        <dbReference type="Proteomes" id="UP001589589"/>
    </source>
</evidence>
<name>A0ABV5FI91_9FLAO</name>
<gene>
    <name evidence="2" type="ORF">ACFFUQ_04480</name>
</gene>
<dbReference type="Proteomes" id="UP001589589">
    <property type="component" value="Unassembled WGS sequence"/>
</dbReference>
<protein>
    <submittedName>
        <fullName evidence="2">Uncharacterized protein</fullName>
    </submittedName>
</protein>
<dbReference type="EMBL" id="JBHMEX010000013">
    <property type="protein sequence ID" value="MFB9063269.1"/>
    <property type="molecule type" value="Genomic_DNA"/>
</dbReference>
<accession>A0ABV5FI91</accession>
<sequence>MKPYPHNMFLRLIIVAILFCSCASDLDFDQTKDLTLKPVVVANLTYFDVKANAFVDNGTEQDIFFDAKDFDVFRDNYFRDNLKKAEFNFDIENTISRAYIISFDFLDEKNQVVHDTEINVPAYANMPNNVKHTDVFENATLDLLKKSVKLEIRITMLAGAPLTANSSGNLKLRSGATLYFEIK</sequence>
<dbReference type="RefSeq" id="WP_290266111.1">
    <property type="nucleotide sequence ID" value="NZ_JAUFQQ010000005.1"/>
</dbReference>
<keyword evidence="1" id="KW-0732">Signal</keyword>
<feature type="signal peptide" evidence="1">
    <location>
        <begin position="1"/>
        <end position="23"/>
    </location>
</feature>
<feature type="chain" id="PRO_5047066095" evidence="1">
    <location>
        <begin position="24"/>
        <end position="183"/>
    </location>
</feature>
<keyword evidence="3" id="KW-1185">Reference proteome</keyword>
<dbReference type="PROSITE" id="PS51257">
    <property type="entry name" value="PROKAR_LIPOPROTEIN"/>
    <property type="match status" value="1"/>
</dbReference>